<gene>
    <name evidence="3" type="ORF">RM590_22585</name>
</gene>
<evidence type="ECO:0008006" key="5">
    <source>
        <dbReference type="Google" id="ProtNLM"/>
    </source>
</evidence>
<accession>A0ABU2MUP0</accession>
<keyword evidence="4" id="KW-1185">Reference proteome</keyword>
<name>A0ABU2MUP0_9ACTN</name>
<feature type="compositionally biased region" description="Pro residues" evidence="1">
    <location>
        <begin position="67"/>
        <end position="96"/>
    </location>
</feature>
<feature type="region of interest" description="Disordered" evidence="1">
    <location>
        <begin position="20"/>
        <end position="107"/>
    </location>
</feature>
<comment type="caution">
    <text evidence="3">The sequence shown here is derived from an EMBL/GenBank/DDBJ whole genome shotgun (WGS) entry which is preliminary data.</text>
</comment>
<proteinExistence type="predicted"/>
<evidence type="ECO:0000256" key="1">
    <source>
        <dbReference type="SAM" id="MobiDB-lite"/>
    </source>
</evidence>
<feature type="signal peptide" evidence="2">
    <location>
        <begin position="1"/>
        <end position="15"/>
    </location>
</feature>
<sequence>MRIGTRALGAATALAAVTLGGCGTSGTATPDGEDAPRPVRTAAPTPHAPEPDAALTDPSPEEDLTTPLPPPEPTTTPSTEGPPPPTDEPETTPPAPTWEGPRPEECQIGDDYWDEYLRDLCEEYMNGSQPPAR</sequence>
<dbReference type="PROSITE" id="PS51257">
    <property type="entry name" value="PROKAR_LIPOPROTEIN"/>
    <property type="match status" value="1"/>
</dbReference>
<evidence type="ECO:0000313" key="3">
    <source>
        <dbReference type="EMBL" id="MDT0345366.1"/>
    </source>
</evidence>
<protein>
    <recommendedName>
        <fullName evidence="5">Lipoprotein</fullName>
    </recommendedName>
</protein>
<dbReference type="Proteomes" id="UP001183246">
    <property type="component" value="Unassembled WGS sequence"/>
</dbReference>
<evidence type="ECO:0000256" key="2">
    <source>
        <dbReference type="SAM" id="SignalP"/>
    </source>
</evidence>
<keyword evidence="2" id="KW-0732">Signal</keyword>
<evidence type="ECO:0000313" key="4">
    <source>
        <dbReference type="Proteomes" id="UP001183246"/>
    </source>
</evidence>
<organism evidence="3 4">
    <name type="scientific">Streptomyces litchfieldiae</name>
    <dbReference type="NCBI Taxonomy" id="3075543"/>
    <lineage>
        <taxon>Bacteria</taxon>
        <taxon>Bacillati</taxon>
        <taxon>Actinomycetota</taxon>
        <taxon>Actinomycetes</taxon>
        <taxon>Kitasatosporales</taxon>
        <taxon>Streptomycetaceae</taxon>
        <taxon>Streptomyces</taxon>
    </lineage>
</organism>
<dbReference type="EMBL" id="JAVREL010000014">
    <property type="protein sequence ID" value="MDT0345366.1"/>
    <property type="molecule type" value="Genomic_DNA"/>
</dbReference>
<dbReference type="RefSeq" id="WP_311706500.1">
    <property type="nucleotide sequence ID" value="NZ_JAVREL010000014.1"/>
</dbReference>
<feature type="chain" id="PRO_5047061027" description="Lipoprotein" evidence="2">
    <location>
        <begin position="16"/>
        <end position="133"/>
    </location>
</feature>
<reference evidence="4" key="1">
    <citation type="submission" date="2023-07" db="EMBL/GenBank/DDBJ databases">
        <title>30 novel species of actinomycetes from the DSMZ collection.</title>
        <authorList>
            <person name="Nouioui I."/>
        </authorList>
    </citation>
    <scope>NUCLEOTIDE SEQUENCE [LARGE SCALE GENOMIC DNA]</scope>
    <source>
        <strain evidence="4">DSM 44938</strain>
    </source>
</reference>